<keyword evidence="2" id="KW-0238">DNA-binding</keyword>
<dbReference type="SUPFAM" id="SSF46894">
    <property type="entry name" value="C-terminal effector domain of the bipartite response regulators"/>
    <property type="match status" value="1"/>
</dbReference>
<dbReference type="OrthoDB" id="7444822at2"/>
<evidence type="ECO:0000313" key="3">
    <source>
        <dbReference type="Proteomes" id="UP000244060"/>
    </source>
</evidence>
<keyword evidence="3" id="KW-1185">Reference proteome</keyword>
<comment type="caution">
    <text evidence="2">The sequence shown here is derived from an EMBL/GenBank/DDBJ whole genome shotgun (WGS) entry which is preliminary data.</text>
</comment>
<reference evidence="2 3" key="1">
    <citation type="submission" date="2018-04" db="EMBL/GenBank/DDBJ databases">
        <title>Genomic Encyclopedia of Type Strains, Phase III (KMG-III): the genomes of soil and plant-associated and newly described type strains.</title>
        <authorList>
            <person name="Whitman W."/>
        </authorList>
    </citation>
    <scope>NUCLEOTIDE SEQUENCE [LARGE SCALE GENOMIC DNA]</scope>
    <source>
        <strain evidence="2 3">KA25</strain>
    </source>
</reference>
<dbReference type="AlphaFoldDB" id="A0A2T5K5P4"/>
<evidence type="ECO:0000313" key="2">
    <source>
        <dbReference type="EMBL" id="PTR17755.1"/>
    </source>
</evidence>
<dbReference type="InterPro" id="IPR016032">
    <property type="entry name" value="Sig_transdc_resp-reg_C-effctor"/>
</dbReference>
<organism evidence="2 3">
    <name type="scientific">Cereibacter azotoformans</name>
    <dbReference type="NCBI Taxonomy" id="43057"/>
    <lineage>
        <taxon>Bacteria</taxon>
        <taxon>Pseudomonadati</taxon>
        <taxon>Pseudomonadota</taxon>
        <taxon>Alphaproteobacteria</taxon>
        <taxon>Rhodobacterales</taxon>
        <taxon>Paracoccaceae</taxon>
        <taxon>Cereibacter</taxon>
    </lineage>
</organism>
<accession>A0A2T5K5P4</accession>
<dbReference type="RefSeq" id="WP_108221231.1">
    <property type="nucleotide sequence ID" value="NZ_CP090022.1"/>
</dbReference>
<dbReference type="EMBL" id="QAOT01000011">
    <property type="protein sequence ID" value="PTR17755.1"/>
    <property type="molecule type" value="Genomic_DNA"/>
</dbReference>
<dbReference type="GO" id="GO:0003677">
    <property type="term" value="F:DNA binding"/>
    <property type="evidence" value="ECO:0007669"/>
    <property type="project" value="UniProtKB-KW"/>
</dbReference>
<dbReference type="GO" id="GO:0006355">
    <property type="term" value="P:regulation of DNA-templated transcription"/>
    <property type="evidence" value="ECO:0007669"/>
    <property type="project" value="InterPro"/>
</dbReference>
<evidence type="ECO:0000256" key="1">
    <source>
        <dbReference type="SAM" id="MobiDB-lite"/>
    </source>
</evidence>
<dbReference type="InterPro" id="IPR036388">
    <property type="entry name" value="WH-like_DNA-bd_sf"/>
</dbReference>
<proteinExistence type="predicted"/>
<sequence>MELLPLLPGHVGDLYDRALDGDLIAGILDLLAEATTKATVLVIGQNDDAPAGNFIQHRGGDLSPGTLERLRRRPPEPWLEGRWQQPVGRIYQDEASDLTRNRPPDATPPPELDCGTGVVLNRSGKAQILVEIRYPRRSDAAMRNSSRRLLSAQVPHLVRAARIEDLATQDPICDPFMAGLLELVPFPAFVVDADRRVVNLNTRAGGLSLRPDGLFVGPGDRLTACSPATDAELASLVRRLGGASRQRTGFLSFSGEGLPRKFVTLTRLQNAPLGRKAAPYRPGRAWIGITVHDAGEPLLLTHDILWRTFGLSARESELAMSLITGETIPDQAQRRKMSKQTLRNQMVSVLRKTETSRQSQLVALLTRLAISVPA</sequence>
<feature type="region of interest" description="Disordered" evidence="1">
    <location>
        <begin position="97"/>
        <end position="117"/>
    </location>
</feature>
<gene>
    <name evidence="2" type="ORF">C8J28_11142</name>
</gene>
<dbReference type="Gene3D" id="1.10.10.10">
    <property type="entry name" value="Winged helix-like DNA-binding domain superfamily/Winged helix DNA-binding domain"/>
    <property type="match status" value="1"/>
</dbReference>
<dbReference type="Proteomes" id="UP000244060">
    <property type="component" value="Unassembled WGS sequence"/>
</dbReference>
<name>A0A2T5K5P4_9RHOB</name>
<protein>
    <submittedName>
        <fullName evidence="2">DNA-binding CsgD family transcriptional regulator</fullName>
    </submittedName>
</protein>